<evidence type="ECO:0000313" key="4">
    <source>
        <dbReference type="Proteomes" id="UP000092993"/>
    </source>
</evidence>
<protein>
    <submittedName>
        <fullName evidence="3">Uncharacterized protein</fullName>
    </submittedName>
</protein>
<proteinExistence type="predicted"/>
<dbReference type="InterPro" id="IPR025476">
    <property type="entry name" value="Helitron_helicase-like"/>
</dbReference>
<dbReference type="InterPro" id="IPR046700">
    <property type="entry name" value="DUF6570"/>
</dbReference>
<dbReference type="AlphaFoldDB" id="A0A1C7MNN6"/>
<dbReference type="EMBL" id="LUGG01000002">
    <property type="protein sequence ID" value="OBZ78026.1"/>
    <property type="molecule type" value="Genomic_DNA"/>
</dbReference>
<accession>A0A1C7MNN6</accession>
<sequence>MDAETVRKRARPEILHATRPFPPKPCSPHDEADFIRSWCDAFAHDAVWDGLTRLERSSADETIREIRGPVLYHPAVHVVDGEDVIDICTTCYNVVKRGNIPAQSLANGLWIGDVPLQLQKLTFLECMLVARVRHNYFVAKVDKGQRKLCANAIMFAQPVGKLYSVLPPPRAELDQCLALLFVRSTKPTPADWKRTPFLVRHLEVMDALRWLKLNHSEYGNVDLSDTNMRQYCQDEPPVCVVYRPGDGKAPAESLSVNDLEDEKGTDYGACSFAVHGLTGSQFASMSHQQKIATALRWFRTGGKALAYGHDNSPESIFHNPPCARFFNFMVETFISRILRPSSTEDGLFGPTEAYYGTVESQGRLTLHLHLLL</sequence>
<dbReference type="Proteomes" id="UP000092993">
    <property type="component" value="Unassembled WGS sequence"/>
</dbReference>
<dbReference type="Pfam" id="PF14214">
    <property type="entry name" value="Helitron_like_N"/>
    <property type="match status" value="1"/>
</dbReference>
<reference evidence="3 4" key="1">
    <citation type="submission" date="2016-03" db="EMBL/GenBank/DDBJ databases">
        <title>Whole genome sequencing of Grifola frondosa 9006-11.</title>
        <authorList>
            <person name="Min B."/>
            <person name="Park H."/>
            <person name="Kim J.-G."/>
            <person name="Cho H."/>
            <person name="Oh Y.-L."/>
            <person name="Kong W.-S."/>
            <person name="Choi I.-G."/>
        </authorList>
    </citation>
    <scope>NUCLEOTIDE SEQUENCE [LARGE SCALE GENOMIC DNA]</scope>
    <source>
        <strain evidence="3 4">9006-11</strain>
    </source>
</reference>
<feature type="domain" description="Helitron helicase-like" evidence="1">
    <location>
        <begin position="322"/>
        <end position="372"/>
    </location>
</feature>
<organism evidence="3 4">
    <name type="scientific">Grifola frondosa</name>
    <name type="common">Maitake</name>
    <name type="synonym">Polyporus frondosus</name>
    <dbReference type="NCBI Taxonomy" id="5627"/>
    <lineage>
        <taxon>Eukaryota</taxon>
        <taxon>Fungi</taxon>
        <taxon>Dikarya</taxon>
        <taxon>Basidiomycota</taxon>
        <taxon>Agaricomycotina</taxon>
        <taxon>Agaricomycetes</taxon>
        <taxon>Polyporales</taxon>
        <taxon>Grifolaceae</taxon>
        <taxon>Grifola</taxon>
    </lineage>
</organism>
<name>A0A1C7MNN6_GRIFR</name>
<evidence type="ECO:0000313" key="3">
    <source>
        <dbReference type="EMBL" id="OBZ78026.1"/>
    </source>
</evidence>
<dbReference type="Pfam" id="PF20209">
    <property type="entry name" value="DUF6570"/>
    <property type="match status" value="1"/>
</dbReference>
<comment type="caution">
    <text evidence="3">The sequence shown here is derived from an EMBL/GenBank/DDBJ whole genome shotgun (WGS) entry which is preliminary data.</text>
</comment>
<gene>
    <name evidence="3" type="ORF">A0H81_02090</name>
</gene>
<evidence type="ECO:0000259" key="1">
    <source>
        <dbReference type="Pfam" id="PF14214"/>
    </source>
</evidence>
<dbReference type="OrthoDB" id="2799407at2759"/>
<evidence type="ECO:0000259" key="2">
    <source>
        <dbReference type="Pfam" id="PF20209"/>
    </source>
</evidence>
<feature type="domain" description="DUF6570" evidence="2">
    <location>
        <begin position="97"/>
        <end position="229"/>
    </location>
</feature>
<keyword evidence="4" id="KW-1185">Reference proteome</keyword>
<dbReference type="OMA" id="PPVCVVY"/>